<dbReference type="AlphaFoldDB" id="A0A1I4ZNX1"/>
<protein>
    <submittedName>
        <fullName evidence="2">RNase LS, toxin</fullName>
    </submittedName>
</protein>
<dbReference type="Proteomes" id="UP000181899">
    <property type="component" value="Unassembled WGS sequence"/>
</dbReference>
<evidence type="ECO:0000259" key="1">
    <source>
        <dbReference type="Pfam" id="PF19034"/>
    </source>
</evidence>
<reference evidence="2 3" key="1">
    <citation type="submission" date="2016-10" db="EMBL/GenBank/DDBJ databases">
        <authorList>
            <person name="de Groot N.N."/>
        </authorList>
    </citation>
    <scope>NUCLEOTIDE SEQUENCE [LARGE SCALE GENOMIC DNA]</scope>
    <source>
        <strain evidence="2 3">ML2</strain>
    </source>
</reference>
<proteinExistence type="predicted"/>
<gene>
    <name evidence="2" type="ORF">SAMN04488695_10269</name>
</gene>
<dbReference type="GO" id="GO:0004521">
    <property type="term" value="F:RNA endonuclease activity"/>
    <property type="evidence" value="ECO:0007669"/>
    <property type="project" value="InterPro"/>
</dbReference>
<dbReference type="RefSeq" id="WP_074911034.1">
    <property type="nucleotide sequence ID" value="NZ_FOVK01000002.1"/>
</dbReference>
<dbReference type="EMBL" id="FOVK01000002">
    <property type="protein sequence ID" value="SFN51679.1"/>
    <property type="molecule type" value="Genomic_DNA"/>
</dbReference>
<feature type="domain" description="Bacterial toxin RNase RnlA/LsoA DBD" evidence="1">
    <location>
        <begin position="234"/>
        <end position="339"/>
    </location>
</feature>
<accession>A0A1I4ZNX1</accession>
<dbReference type="InterPro" id="IPR043994">
    <property type="entry name" value="RnlA/LsoA-toxin_DBD"/>
</dbReference>
<evidence type="ECO:0000313" key="3">
    <source>
        <dbReference type="Proteomes" id="UP000181899"/>
    </source>
</evidence>
<organism evidence="2 3">
    <name type="scientific">Proteiniclasticum ruminis</name>
    <dbReference type="NCBI Taxonomy" id="398199"/>
    <lineage>
        <taxon>Bacteria</taxon>
        <taxon>Bacillati</taxon>
        <taxon>Bacillota</taxon>
        <taxon>Clostridia</taxon>
        <taxon>Eubacteriales</taxon>
        <taxon>Clostridiaceae</taxon>
        <taxon>Proteiniclasticum</taxon>
    </lineage>
</organism>
<dbReference type="Pfam" id="PF19034">
    <property type="entry name" value="RnlA-toxin_DBD"/>
    <property type="match status" value="1"/>
</dbReference>
<sequence length="376" mass="43428">MNSAKRIIDYYTHEPITEFYVGKSLQDRDGSILLVTNEDVEQLMSLSMLEVLERYYCSECAEEVYPHESIYFCECCETYICREGIEKIVTYKVKKSVISKKEFDNKKFEKSLTNPDIAGGVLTVLKLNNKPGQNDVVDAIQMIFEGIDDLHIINDSNCVALGYGEQIINIKSDGNLIEIRGKNSYLYSLAIREIAYLFDCESTKKKLMLSYLPGYDSSKLETELYEYIPKLDRLVEKQRLGIRNNLHTAIYMLKCNIDLPDRTFLIFNALRGLESIIKLIAAKYEINYIDKLTMFNVDNGHVKLSKECEEKLGSSVKTGLYKRMYTAYRKERNVYFHWDKLLTNPIDGTKVIKDDLKAPKIITKILELINEACEVM</sequence>
<evidence type="ECO:0000313" key="2">
    <source>
        <dbReference type="EMBL" id="SFN51679.1"/>
    </source>
</evidence>
<name>A0A1I4ZNX1_9CLOT</name>
<keyword evidence="3" id="KW-1185">Reference proteome</keyword>
<dbReference type="Gene3D" id="6.10.250.2650">
    <property type="match status" value="1"/>
</dbReference>